<dbReference type="PRINTS" id="PR00081">
    <property type="entry name" value="GDHRDH"/>
</dbReference>
<dbReference type="Pfam" id="PF00106">
    <property type="entry name" value="adh_short"/>
    <property type="match status" value="1"/>
</dbReference>
<dbReference type="InterPro" id="IPR002347">
    <property type="entry name" value="SDR_fam"/>
</dbReference>
<gene>
    <name evidence="3" type="ORF">DFH08DRAFT_666605</name>
</gene>
<dbReference type="AlphaFoldDB" id="A0AAD7E7L6"/>
<evidence type="ECO:0000256" key="1">
    <source>
        <dbReference type="ARBA" id="ARBA00006484"/>
    </source>
</evidence>
<keyword evidence="4" id="KW-1185">Reference proteome</keyword>
<proteinExistence type="inferred from homology"/>
<feature type="non-terminal residue" evidence="3">
    <location>
        <position position="1"/>
    </location>
</feature>
<keyword evidence="2" id="KW-0560">Oxidoreductase</keyword>
<name>A0AAD7E7L6_9AGAR</name>
<dbReference type="EMBL" id="JARIHO010000125">
    <property type="protein sequence ID" value="KAJ7301855.1"/>
    <property type="molecule type" value="Genomic_DNA"/>
</dbReference>
<dbReference type="PANTHER" id="PTHR44229">
    <property type="entry name" value="15-HYDROXYPROSTAGLANDIN DEHYDROGENASE [NAD(+)]"/>
    <property type="match status" value="1"/>
</dbReference>
<evidence type="ECO:0000313" key="3">
    <source>
        <dbReference type="EMBL" id="KAJ7301855.1"/>
    </source>
</evidence>
<dbReference type="Proteomes" id="UP001218218">
    <property type="component" value="Unassembled WGS sequence"/>
</dbReference>
<reference evidence="3" key="1">
    <citation type="submission" date="2023-03" db="EMBL/GenBank/DDBJ databases">
        <title>Massive genome expansion in bonnet fungi (Mycena s.s.) driven by repeated elements and novel gene families across ecological guilds.</title>
        <authorList>
            <consortium name="Lawrence Berkeley National Laboratory"/>
            <person name="Harder C.B."/>
            <person name="Miyauchi S."/>
            <person name="Viragh M."/>
            <person name="Kuo A."/>
            <person name="Thoen E."/>
            <person name="Andreopoulos B."/>
            <person name="Lu D."/>
            <person name="Skrede I."/>
            <person name="Drula E."/>
            <person name="Henrissat B."/>
            <person name="Morin E."/>
            <person name="Kohler A."/>
            <person name="Barry K."/>
            <person name="LaButti K."/>
            <person name="Morin E."/>
            <person name="Salamov A."/>
            <person name="Lipzen A."/>
            <person name="Mereny Z."/>
            <person name="Hegedus B."/>
            <person name="Baldrian P."/>
            <person name="Stursova M."/>
            <person name="Weitz H."/>
            <person name="Taylor A."/>
            <person name="Grigoriev I.V."/>
            <person name="Nagy L.G."/>
            <person name="Martin F."/>
            <person name="Kauserud H."/>
        </authorList>
    </citation>
    <scope>NUCLEOTIDE SEQUENCE</scope>
    <source>
        <strain evidence="3">CBHHK002</strain>
    </source>
</reference>
<comment type="caution">
    <text evidence="3">The sequence shown here is derived from an EMBL/GenBank/DDBJ whole genome shotgun (WGS) entry which is preliminary data.</text>
</comment>
<dbReference type="InterPro" id="IPR036291">
    <property type="entry name" value="NAD(P)-bd_dom_sf"/>
</dbReference>
<dbReference type="GO" id="GO:0016616">
    <property type="term" value="F:oxidoreductase activity, acting on the CH-OH group of donors, NAD or NADP as acceptor"/>
    <property type="evidence" value="ECO:0007669"/>
    <property type="project" value="TreeGrafter"/>
</dbReference>
<evidence type="ECO:0000256" key="2">
    <source>
        <dbReference type="ARBA" id="ARBA00023002"/>
    </source>
</evidence>
<dbReference type="GO" id="GO:0005737">
    <property type="term" value="C:cytoplasm"/>
    <property type="evidence" value="ECO:0007669"/>
    <property type="project" value="TreeGrafter"/>
</dbReference>
<sequence length="103" mass="10922">RGRLDVAALNAGIDDRDCIFHALRPSPALPPTKPNLHTFSVDLLGVYSGIKLFAHYALLPLPTKSSSGSAIIVTASAAGLYALPTVPQYTVTKHMLVGLVRTL</sequence>
<comment type="similarity">
    <text evidence="1">Belongs to the short-chain dehydrogenases/reductases (SDR) family.</text>
</comment>
<dbReference type="PANTHER" id="PTHR44229:SF4">
    <property type="entry name" value="15-HYDROXYPROSTAGLANDIN DEHYDROGENASE [NAD(+)]"/>
    <property type="match status" value="1"/>
</dbReference>
<organism evidence="3 4">
    <name type="scientific">Mycena albidolilacea</name>
    <dbReference type="NCBI Taxonomy" id="1033008"/>
    <lineage>
        <taxon>Eukaryota</taxon>
        <taxon>Fungi</taxon>
        <taxon>Dikarya</taxon>
        <taxon>Basidiomycota</taxon>
        <taxon>Agaricomycotina</taxon>
        <taxon>Agaricomycetes</taxon>
        <taxon>Agaricomycetidae</taxon>
        <taxon>Agaricales</taxon>
        <taxon>Marasmiineae</taxon>
        <taxon>Mycenaceae</taxon>
        <taxon>Mycena</taxon>
    </lineage>
</organism>
<feature type="non-terminal residue" evidence="3">
    <location>
        <position position="103"/>
    </location>
</feature>
<accession>A0AAD7E7L6</accession>
<protein>
    <submittedName>
        <fullName evidence="3">Uncharacterized protein</fullName>
    </submittedName>
</protein>
<dbReference type="SUPFAM" id="SSF51735">
    <property type="entry name" value="NAD(P)-binding Rossmann-fold domains"/>
    <property type="match status" value="1"/>
</dbReference>
<dbReference type="Gene3D" id="3.40.50.720">
    <property type="entry name" value="NAD(P)-binding Rossmann-like Domain"/>
    <property type="match status" value="1"/>
</dbReference>
<evidence type="ECO:0000313" key="4">
    <source>
        <dbReference type="Proteomes" id="UP001218218"/>
    </source>
</evidence>